<sequence length="428" mass="46255">MFDTISSRRLPLTGVRVVDAATIYAGPMIATLLGDFGADVVKVEHPRGDGLRSWAWHKDGESLWWALVGRNKRDITLALSDPRGADLLRRLLSETDVFVENFRPGTLERWGLDPEDLLRVNPRLVVVRVSGFGQTGPYRTRPGFGTLAEAMSGFAATNGPEDGPPVLPQWPLADGIAALAGAFATMTALRHAERTGEGQVVDLSIYEPLFWILGAQLSAYDQLGLVPGRQGSRTDFNVPRGCYQTRDGRWVALSGATTATARRILCAVERADLADAPWFADITGRFAHRDEIDEAIAAWVAARDNDEVLATFEELGATVGPVYSIDDIAADPHFAERGSTTTVEHPSLGPLRMQGLIANLTRTPGRIRSTGPALGEHNEEILRDLLGCSREELERLVADGVVGPTGERSTKDSKPTASTPDTGSLRAG</sequence>
<dbReference type="OrthoDB" id="9797653at2"/>
<dbReference type="GO" id="GO:0016740">
    <property type="term" value="F:transferase activity"/>
    <property type="evidence" value="ECO:0007669"/>
    <property type="project" value="UniProtKB-KW"/>
</dbReference>
<evidence type="ECO:0000256" key="3">
    <source>
        <dbReference type="SAM" id="MobiDB-lite"/>
    </source>
</evidence>
<dbReference type="AlphaFoldDB" id="A0A1I3WMX8"/>
<keyword evidence="5" id="KW-1185">Reference proteome</keyword>
<dbReference type="SUPFAM" id="SSF89796">
    <property type="entry name" value="CoA-transferase family III (CaiB/BaiF)"/>
    <property type="match status" value="1"/>
</dbReference>
<name>A0A1I3WMX8_9PSEU</name>
<dbReference type="EMBL" id="FORP01000013">
    <property type="protein sequence ID" value="SFK07811.1"/>
    <property type="molecule type" value="Genomic_DNA"/>
</dbReference>
<evidence type="ECO:0000313" key="4">
    <source>
        <dbReference type="EMBL" id="SFK07811.1"/>
    </source>
</evidence>
<evidence type="ECO:0000313" key="5">
    <source>
        <dbReference type="Proteomes" id="UP000199025"/>
    </source>
</evidence>
<protein>
    <submittedName>
        <fullName evidence="4">Crotonobetainyl-CoA:carnitine CoA-transferase CaiB</fullName>
    </submittedName>
</protein>
<gene>
    <name evidence="4" type="ORF">SAMN05421835_11386</name>
</gene>
<accession>A0A1I3WMX8</accession>
<evidence type="ECO:0000256" key="2">
    <source>
        <dbReference type="ARBA" id="ARBA00022679"/>
    </source>
</evidence>
<dbReference type="Proteomes" id="UP000199025">
    <property type="component" value="Unassembled WGS sequence"/>
</dbReference>
<dbReference type="Gene3D" id="3.40.50.10540">
    <property type="entry name" value="Crotonobetainyl-coa:carnitine coa-transferase, domain 1"/>
    <property type="match status" value="1"/>
</dbReference>
<evidence type="ECO:0000256" key="1">
    <source>
        <dbReference type="ARBA" id="ARBA00008383"/>
    </source>
</evidence>
<proteinExistence type="inferred from homology"/>
<dbReference type="Pfam" id="PF02515">
    <property type="entry name" value="CoA_transf_3"/>
    <property type="match status" value="1"/>
</dbReference>
<dbReference type="InterPro" id="IPR003673">
    <property type="entry name" value="CoA-Trfase_fam_III"/>
</dbReference>
<feature type="region of interest" description="Disordered" evidence="3">
    <location>
        <begin position="398"/>
        <end position="428"/>
    </location>
</feature>
<dbReference type="PANTHER" id="PTHR48228:SF6">
    <property type="entry name" value="L-CARNITINE COA-TRANSFERASE"/>
    <property type="match status" value="1"/>
</dbReference>
<comment type="similarity">
    <text evidence="1">Belongs to the CoA-transferase III family.</text>
</comment>
<keyword evidence="2 4" id="KW-0808">Transferase</keyword>
<reference evidence="4 5" key="1">
    <citation type="submission" date="2016-10" db="EMBL/GenBank/DDBJ databases">
        <authorList>
            <person name="de Groot N.N."/>
        </authorList>
    </citation>
    <scope>NUCLEOTIDE SEQUENCE [LARGE SCALE GENOMIC DNA]</scope>
    <source>
        <strain evidence="4 5">DSM 44468</strain>
    </source>
</reference>
<dbReference type="RefSeq" id="WP_091510577.1">
    <property type="nucleotide sequence ID" value="NZ_FORP01000013.1"/>
</dbReference>
<dbReference type="InterPro" id="IPR023606">
    <property type="entry name" value="CoA-Trfase_III_dom_1_sf"/>
</dbReference>
<dbReference type="Gene3D" id="3.30.1540.10">
    <property type="entry name" value="formyl-coa transferase, domain 3"/>
    <property type="match status" value="1"/>
</dbReference>
<dbReference type="PANTHER" id="PTHR48228">
    <property type="entry name" value="SUCCINYL-COA--D-CITRAMALATE COA-TRANSFERASE"/>
    <property type="match status" value="1"/>
</dbReference>
<organism evidence="4 5">
    <name type="scientific">Amycolatopsis sacchari</name>
    <dbReference type="NCBI Taxonomy" id="115433"/>
    <lineage>
        <taxon>Bacteria</taxon>
        <taxon>Bacillati</taxon>
        <taxon>Actinomycetota</taxon>
        <taxon>Actinomycetes</taxon>
        <taxon>Pseudonocardiales</taxon>
        <taxon>Pseudonocardiaceae</taxon>
        <taxon>Amycolatopsis</taxon>
    </lineage>
</organism>
<dbReference type="InterPro" id="IPR050509">
    <property type="entry name" value="CoA-transferase_III"/>
</dbReference>
<dbReference type="STRING" id="115433.SAMN05421835_11386"/>
<dbReference type="InterPro" id="IPR044855">
    <property type="entry name" value="CoA-Trfase_III_dom3_sf"/>
</dbReference>